<sequence length="307" mass="33570">MDDPLRNKEGTKAAIAGIVGNIFLTTFNILVGIVSGSFALIAEGAHTLSDITTSIIAFIGFKIAQRPPDEEHPLGHGRAEAIAGLIIVLFLAFISYEILTQALEKILFSKFVETPSYLAAVMALIGLIINIIISRFQINTGKKINSPAIIADGKHQQTDIFSCIAILISVIASNLGFVFVDSFVGLLIGLFVLKATYEVGRDNLNNIMGKLPSQDIIDEIELVASSIHDVCGVHNVRINYFGSYATISLHVEVNPKLSLKDAHNLIHYTQRKIVDEIEIVQAVNAHVCPLGEEYDHEKYISTKLNDF</sequence>
<evidence type="ECO:0000256" key="7">
    <source>
        <dbReference type="SAM" id="Phobius"/>
    </source>
</evidence>
<dbReference type="SUPFAM" id="SSF160240">
    <property type="entry name" value="Cation efflux protein cytoplasmic domain-like"/>
    <property type="match status" value="1"/>
</dbReference>
<feature type="domain" description="Cation efflux protein transmembrane" evidence="8">
    <location>
        <begin position="15"/>
        <end position="208"/>
    </location>
</feature>
<evidence type="ECO:0000256" key="2">
    <source>
        <dbReference type="ARBA" id="ARBA00008114"/>
    </source>
</evidence>
<dbReference type="RefSeq" id="WP_067092557.1">
    <property type="nucleotide sequence ID" value="NZ_LWMV01000213.1"/>
</dbReference>
<protein>
    <submittedName>
        <fullName evidence="10">Putative cation efflux system proteinc</fullName>
    </submittedName>
</protein>
<dbReference type="Proteomes" id="UP000077245">
    <property type="component" value="Unassembled WGS sequence"/>
</dbReference>
<dbReference type="PANTHER" id="PTHR43840:SF15">
    <property type="entry name" value="MITOCHONDRIAL METAL TRANSPORTER 1-RELATED"/>
    <property type="match status" value="1"/>
</dbReference>
<keyword evidence="5 7" id="KW-1133">Transmembrane helix</keyword>
<dbReference type="PATRIC" id="fig|49547.3.peg.1892"/>
<evidence type="ECO:0000256" key="1">
    <source>
        <dbReference type="ARBA" id="ARBA00004141"/>
    </source>
</evidence>
<dbReference type="InterPro" id="IPR027469">
    <property type="entry name" value="Cation_efflux_TMD_sf"/>
</dbReference>
<accession>A0A165Z998</accession>
<feature type="transmembrane region" description="Helical" evidence="7">
    <location>
        <begin position="12"/>
        <end position="34"/>
    </location>
</feature>
<organism evidence="10 11">
    <name type="scientific">Methanobrevibacter curvatus</name>
    <dbReference type="NCBI Taxonomy" id="49547"/>
    <lineage>
        <taxon>Archaea</taxon>
        <taxon>Methanobacteriati</taxon>
        <taxon>Methanobacteriota</taxon>
        <taxon>Methanomada group</taxon>
        <taxon>Methanobacteria</taxon>
        <taxon>Methanobacteriales</taxon>
        <taxon>Methanobacteriaceae</taxon>
        <taxon>Methanobrevibacter</taxon>
    </lineage>
</organism>
<evidence type="ECO:0000259" key="8">
    <source>
        <dbReference type="Pfam" id="PF01545"/>
    </source>
</evidence>
<dbReference type="EMBL" id="LWMV01000213">
    <property type="protein sequence ID" value="KZX10421.1"/>
    <property type="molecule type" value="Genomic_DNA"/>
</dbReference>
<proteinExistence type="inferred from homology"/>
<dbReference type="NCBIfam" id="TIGR01297">
    <property type="entry name" value="CDF"/>
    <property type="match status" value="1"/>
</dbReference>
<feature type="transmembrane region" description="Helical" evidence="7">
    <location>
        <begin position="40"/>
        <end position="61"/>
    </location>
</feature>
<name>A0A165Z998_9EURY</name>
<feature type="transmembrane region" description="Helical" evidence="7">
    <location>
        <begin position="115"/>
        <end position="133"/>
    </location>
</feature>
<feature type="domain" description="Cation efflux protein cytoplasmic" evidence="9">
    <location>
        <begin position="212"/>
        <end position="289"/>
    </location>
</feature>
<comment type="caution">
    <text evidence="10">The sequence shown here is derived from an EMBL/GenBank/DDBJ whole genome shotgun (WGS) entry which is preliminary data.</text>
</comment>
<dbReference type="InterPro" id="IPR036837">
    <property type="entry name" value="Cation_efflux_CTD_sf"/>
</dbReference>
<evidence type="ECO:0000256" key="6">
    <source>
        <dbReference type="ARBA" id="ARBA00023136"/>
    </source>
</evidence>
<dbReference type="FunFam" id="1.20.1510.10:FF:000006">
    <property type="entry name" value="Divalent cation efflux transporter"/>
    <property type="match status" value="1"/>
</dbReference>
<dbReference type="SUPFAM" id="SSF161111">
    <property type="entry name" value="Cation efflux protein transmembrane domain-like"/>
    <property type="match status" value="1"/>
</dbReference>
<dbReference type="PANTHER" id="PTHR43840">
    <property type="entry name" value="MITOCHONDRIAL METAL TRANSPORTER 1-RELATED"/>
    <property type="match status" value="1"/>
</dbReference>
<feature type="transmembrane region" description="Helical" evidence="7">
    <location>
        <begin position="82"/>
        <end position="103"/>
    </location>
</feature>
<dbReference type="InterPro" id="IPR027470">
    <property type="entry name" value="Cation_efflux_CTD"/>
</dbReference>
<comment type="similarity">
    <text evidence="2">Belongs to the cation diffusion facilitator (CDF) transporter (TC 2.A.4) family.</text>
</comment>
<dbReference type="Gene3D" id="1.20.1510.10">
    <property type="entry name" value="Cation efflux protein transmembrane domain"/>
    <property type="match status" value="1"/>
</dbReference>
<dbReference type="OrthoDB" id="8907at2157"/>
<comment type="subcellular location">
    <subcellularLocation>
        <location evidence="1">Membrane</location>
        <topology evidence="1">Multi-pass membrane protein</topology>
    </subcellularLocation>
</comment>
<dbReference type="InterPro" id="IPR002524">
    <property type="entry name" value="Cation_efflux"/>
</dbReference>
<reference evidence="10 11" key="1">
    <citation type="submission" date="2016-04" db="EMBL/GenBank/DDBJ databases">
        <title>Genome sequence of Methanobrevibacter curvatus DSM 11111.</title>
        <authorList>
            <person name="Poehlein A."/>
            <person name="Seedorf H."/>
            <person name="Daniel R."/>
        </authorList>
    </citation>
    <scope>NUCLEOTIDE SEQUENCE [LARGE SCALE GENOMIC DNA]</scope>
    <source>
        <strain evidence="10 11">DSM 11111</strain>
    </source>
</reference>
<evidence type="ECO:0000256" key="4">
    <source>
        <dbReference type="ARBA" id="ARBA00022692"/>
    </source>
</evidence>
<gene>
    <name evidence="10" type="ORF">MBCUR_17920</name>
</gene>
<dbReference type="InterPro" id="IPR050291">
    <property type="entry name" value="CDF_Transporter"/>
</dbReference>
<dbReference type="Pfam" id="PF01545">
    <property type="entry name" value="Cation_efflux"/>
    <property type="match status" value="1"/>
</dbReference>
<dbReference type="GO" id="GO:0008324">
    <property type="term" value="F:monoatomic cation transmembrane transporter activity"/>
    <property type="evidence" value="ECO:0007669"/>
    <property type="project" value="InterPro"/>
</dbReference>
<evidence type="ECO:0000313" key="10">
    <source>
        <dbReference type="EMBL" id="KZX10421.1"/>
    </source>
</evidence>
<dbReference type="GO" id="GO:0016020">
    <property type="term" value="C:membrane"/>
    <property type="evidence" value="ECO:0007669"/>
    <property type="project" value="UniProtKB-SubCell"/>
</dbReference>
<evidence type="ECO:0000256" key="5">
    <source>
        <dbReference type="ARBA" id="ARBA00022989"/>
    </source>
</evidence>
<dbReference type="AlphaFoldDB" id="A0A165Z998"/>
<dbReference type="Gene3D" id="3.30.70.1350">
    <property type="entry name" value="Cation efflux protein, cytoplasmic domain"/>
    <property type="match status" value="1"/>
</dbReference>
<dbReference type="Pfam" id="PF16916">
    <property type="entry name" value="ZT_dimer"/>
    <property type="match status" value="1"/>
</dbReference>
<keyword evidence="11" id="KW-1185">Reference proteome</keyword>
<evidence type="ECO:0000256" key="3">
    <source>
        <dbReference type="ARBA" id="ARBA00022448"/>
    </source>
</evidence>
<keyword evidence="6 7" id="KW-0472">Membrane</keyword>
<keyword evidence="4 7" id="KW-0812">Transmembrane</keyword>
<keyword evidence="3" id="KW-0813">Transport</keyword>
<evidence type="ECO:0000259" key="9">
    <source>
        <dbReference type="Pfam" id="PF16916"/>
    </source>
</evidence>
<feature type="transmembrane region" description="Helical" evidence="7">
    <location>
        <begin position="164"/>
        <end position="193"/>
    </location>
</feature>
<dbReference type="STRING" id="49547.MBCUR_17920"/>
<dbReference type="InterPro" id="IPR058533">
    <property type="entry name" value="Cation_efflux_TM"/>
</dbReference>
<evidence type="ECO:0000313" key="11">
    <source>
        <dbReference type="Proteomes" id="UP000077245"/>
    </source>
</evidence>